<proteinExistence type="predicted"/>
<evidence type="ECO:0000313" key="2">
    <source>
        <dbReference type="EMBL" id="GFH36941.1"/>
    </source>
</evidence>
<keyword evidence="3" id="KW-1185">Reference proteome</keyword>
<reference evidence="2 3" key="1">
    <citation type="submission" date="2020-02" db="EMBL/GenBank/DDBJ databases">
        <title>Whole Genome Shotgun Sequence of Streptomyces sp. strain CWH03.</title>
        <authorList>
            <person name="Dohra H."/>
            <person name="Kodani S."/>
            <person name="Yamamura H."/>
        </authorList>
    </citation>
    <scope>NUCLEOTIDE SEQUENCE [LARGE SCALE GENOMIC DNA]</scope>
    <source>
        <strain evidence="2 3">CWH03</strain>
    </source>
</reference>
<feature type="region of interest" description="Disordered" evidence="1">
    <location>
        <begin position="1"/>
        <end position="42"/>
    </location>
</feature>
<gene>
    <name evidence="2" type="ORF">SCWH03_31740</name>
</gene>
<feature type="compositionally biased region" description="Basic residues" evidence="1">
    <location>
        <begin position="1"/>
        <end position="14"/>
    </location>
</feature>
<dbReference type="Proteomes" id="UP000484988">
    <property type="component" value="Unassembled WGS sequence"/>
</dbReference>
<organism evidence="2 3">
    <name type="scientific">Streptomyces pacificus</name>
    <dbReference type="NCBI Taxonomy" id="2705029"/>
    <lineage>
        <taxon>Bacteria</taxon>
        <taxon>Bacillati</taxon>
        <taxon>Actinomycetota</taxon>
        <taxon>Actinomycetes</taxon>
        <taxon>Kitasatosporales</taxon>
        <taxon>Streptomycetaceae</taxon>
        <taxon>Streptomyces</taxon>
    </lineage>
</organism>
<evidence type="ECO:0000256" key="1">
    <source>
        <dbReference type="SAM" id="MobiDB-lite"/>
    </source>
</evidence>
<name>A0A6A0AX68_9ACTN</name>
<sequence>MRPARRGTVRRGLCRTRSEPAARNGPVSPRAKPWTGPSAEEARPIFRAEETLRLTPVRRERFFATAFAERGIGYPYRYPGDQFAAPGASA</sequence>
<protein>
    <submittedName>
        <fullName evidence="2">Uncharacterized protein</fullName>
    </submittedName>
</protein>
<dbReference type="AlphaFoldDB" id="A0A6A0AX68"/>
<accession>A0A6A0AX68</accession>
<comment type="caution">
    <text evidence="2">The sequence shown here is derived from an EMBL/GenBank/DDBJ whole genome shotgun (WGS) entry which is preliminary data.</text>
</comment>
<evidence type="ECO:0000313" key="3">
    <source>
        <dbReference type="Proteomes" id="UP000484988"/>
    </source>
</evidence>
<dbReference type="EMBL" id="BLLG01000008">
    <property type="protein sequence ID" value="GFH36941.1"/>
    <property type="molecule type" value="Genomic_DNA"/>
</dbReference>